<keyword evidence="2" id="KW-1185">Reference proteome</keyword>
<evidence type="ECO:0000313" key="2">
    <source>
        <dbReference type="Proteomes" id="UP000299102"/>
    </source>
</evidence>
<accession>A0A4C1TE65</accession>
<comment type="caution">
    <text evidence="1">The sequence shown here is derived from an EMBL/GenBank/DDBJ whole genome shotgun (WGS) entry which is preliminary data.</text>
</comment>
<evidence type="ECO:0000313" key="1">
    <source>
        <dbReference type="EMBL" id="GBP12506.1"/>
    </source>
</evidence>
<gene>
    <name evidence="1" type="ORF">EVAR_10183_1</name>
</gene>
<reference evidence="1 2" key="1">
    <citation type="journal article" date="2019" name="Commun. Biol.">
        <title>The bagworm genome reveals a unique fibroin gene that provides high tensile strength.</title>
        <authorList>
            <person name="Kono N."/>
            <person name="Nakamura H."/>
            <person name="Ohtoshi R."/>
            <person name="Tomita M."/>
            <person name="Numata K."/>
            <person name="Arakawa K."/>
        </authorList>
    </citation>
    <scope>NUCLEOTIDE SEQUENCE [LARGE SCALE GENOMIC DNA]</scope>
</reference>
<protein>
    <submittedName>
        <fullName evidence="1">Uncharacterized protein</fullName>
    </submittedName>
</protein>
<sequence>MPFLFREEHVVPKRKKLQFCSINQAALNGRSITKLSSILERGNTKNTVENHKRIQYTIFRSYRGNDTLEKAFAVRFDRPPGMWASPELAHM</sequence>
<dbReference type="EMBL" id="BGZK01000052">
    <property type="protein sequence ID" value="GBP12506.1"/>
    <property type="molecule type" value="Genomic_DNA"/>
</dbReference>
<name>A0A4C1TE65_EUMVA</name>
<dbReference type="Proteomes" id="UP000299102">
    <property type="component" value="Unassembled WGS sequence"/>
</dbReference>
<proteinExistence type="predicted"/>
<dbReference type="AlphaFoldDB" id="A0A4C1TE65"/>
<organism evidence="1 2">
    <name type="scientific">Eumeta variegata</name>
    <name type="common">Bagworm moth</name>
    <name type="synonym">Eumeta japonica</name>
    <dbReference type="NCBI Taxonomy" id="151549"/>
    <lineage>
        <taxon>Eukaryota</taxon>
        <taxon>Metazoa</taxon>
        <taxon>Ecdysozoa</taxon>
        <taxon>Arthropoda</taxon>
        <taxon>Hexapoda</taxon>
        <taxon>Insecta</taxon>
        <taxon>Pterygota</taxon>
        <taxon>Neoptera</taxon>
        <taxon>Endopterygota</taxon>
        <taxon>Lepidoptera</taxon>
        <taxon>Glossata</taxon>
        <taxon>Ditrysia</taxon>
        <taxon>Tineoidea</taxon>
        <taxon>Psychidae</taxon>
        <taxon>Oiketicinae</taxon>
        <taxon>Eumeta</taxon>
    </lineage>
</organism>